<feature type="region of interest" description="Disordered" evidence="8">
    <location>
        <begin position="1"/>
        <end position="391"/>
    </location>
</feature>
<dbReference type="PANTHER" id="PTHR43390:SF1">
    <property type="entry name" value="CHLOROPLAST PROCESSING PEPTIDASE"/>
    <property type="match status" value="1"/>
</dbReference>
<evidence type="ECO:0000313" key="11">
    <source>
        <dbReference type="Proteomes" id="UP000619260"/>
    </source>
</evidence>
<proteinExistence type="inferred from homology"/>
<keyword evidence="7" id="KW-0812">Transmembrane</keyword>
<keyword evidence="7" id="KW-1133">Transmembrane helix</keyword>
<dbReference type="PANTHER" id="PTHR43390">
    <property type="entry name" value="SIGNAL PEPTIDASE I"/>
    <property type="match status" value="1"/>
</dbReference>
<evidence type="ECO:0000313" key="10">
    <source>
        <dbReference type="EMBL" id="GIJ45794.1"/>
    </source>
</evidence>
<dbReference type="GO" id="GO:0004252">
    <property type="term" value="F:serine-type endopeptidase activity"/>
    <property type="evidence" value="ECO:0007669"/>
    <property type="project" value="InterPro"/>
</dbReference>
<evidence type="ECO:0000256" key="3">
    <source>
        <dbReference type="ARBA" id="ARBA00009370"/>
    </source>
</evidence>
<dbReference type="Gene3D" id="2.10.109.10">
    <property type="entry name" value="Umud Fragment, subunit A"/>
    <property type="match status" value="1"/>
</dbReference>
<dbReference type="InterPro" id="IPR019533">
    <property type="entry name" value="Peptidase_S26"/>
</dbReference>
<dbReference type="CDD" id="cd06530">
    <property type="entry name" value="S26_SPase_I"/>
    <property type="match status" value="1"/>
</dbReference>
<evidence type="ECO:0000256" key="1">
    <source>
        <dbReference type="ARBA" id="ARBA00000677"/>
    </source>
</evidence>
<evidence type="ECO:0000256" key="5">
    <source>
        <dbReference type="ARBA" id="ARBA00022801"/>
    </source>
</evidence>
<dbReference type="SUPFAM" id="SSF51306">
    <property type="entry name" value="LexA/Signal peptidase"/>
    <property type="match status" value="1"/>
</dbReference>
<dbReference type="GO" id="GO:0006465">
    <property type="term" value="P:signal peptide processing"/>
    <property type="evidence" value="ECO:0007669"/>
    <property type="project" value="InterPro"/>
</dbReference>
<feature type="active site" evidence="6">
    <location>
        <position position="502"/>
    </location>
</feature>
<comment type="catalytic activity">
    <reaction evidence="1 7">
        <text>Cleavage of hydrophobic, N-terminal signal or leader sequences from secreted and periplasmic proteins.</text>
        <dbReference type="EC" id="3.4.21.89"/>
    </reaction>
</comment>
<dbReference type="GO" id="GO:0005886">
    <property type="term" value="C:plasma membrane"/>
    <property type="evidence" value="ECO:0007669"/>
    <property type="project" value="UniProtKB-SubCell"/>
</dbReference>
<evidence type="ECO:0000256" key="8">
    <source>
        <dbReference type="SAM" id="MobiDB-lite"/>
    </source>
</evidence>
<dbReference type="InterPro" id="IPR036286">
    <property type="entry name" value="LexA/Signal_pep-like_sf"/>
</dbReference>
<keyword evidence="11" id="KW-1185">Reference proteome</keyword>
<dbReference type="EC" id="3.4.21.89" evidence="4 7"/>
<comment type="caution">
    <text evidence="10">The sequence shown here is derived from an EMBL/GenBank/DDBJ whole genome shotgun (WGS) entry which is preliminary data.</text>
</comment>
<organism evidence="10 11">
    <name type="scientific">Virgisporangium aliadipatigenens</name>
    <dbReference type="NCBI Taxonomy" id="741659"/>
    <lineage>
        <taxon>Bacteria</taxon>
        <taxon>Bacillati</taxon>
        <taxon>Actinomycetota</taxon>
        <taxon>Actinomycetes</taxon>
        <taxon>Micromonosporales</taxon>
        <taxon>Micromonosporaceae</taxon>
        <taxon>Virgisporangium</taxon>
    </lineage>
</organism>
<dbReference type="AlphaFoldDB" id="A0A8J3YI91"/>
<evidence type="ECO:0000259" key="9">
    <source>
        <dbReference type="Pfam" id="PF10502"/>
    </source>
</evidence>
<dbReference type="NCBIfam" id="TIGR02227">
    <property type="entry name" value="sigpep_I_bact"/>
    <property type="match status" value="1"/>
</dbReference>
<protein>
    <recommendedName>
        <fullName evidence="4 7">Signal peptidase I</fullName>
        <ecNumber evidence="4 7">3.4.21.89</ecNumber>
    </recommendedName>
</protein>
<feature type="compositionally biased region" description="Basic and acidic residues" evidence="8">
    <location>
        <begin position="352"/>
        <end position="363"/>
    </location>
</feature>
<keyword evidence="5 7" id="KW-0378">Hydrolase</keyword>
<evidence type="ECO:0000256" key="7">
    <source>
        <dbReference type="RuleBase" id="RU362042"/>
    </source>
</evidence>
<feature type="active site" evidence="6">
    <location>
        <position position="429"/>
    </location>
</feature>
<evidence type="ECO:0000256" key="2">
    <source>
        <dbReference type="ARBA" id="ARBA00004401"/>
    </source>
</evidence>
<evidence type="ECO:0000256" key="6">
    <source>
        <dbReference type="PIRSR" id="PIRSR600223-1"/>
    </source>
</evidence>
<feature type="transmembrane region" description="Helical" evidence="7">
    <location>
        <begin position="401"/>
        <end position="424"/>
    </location>
</feature>
<accession>A0A8J3YI91</accession>
<dbReference type="Proteomes" id="UP000619260">
    <property type="component" value="Unassembled WGS sequence"/>
</dbReference>
<keyword evidence="7" id="KW-0645">Protease</keyword>
<name>A0A8J3YI91_9ACTN</name>
<feature type="compositionally biased region" description="Basic and acidic residues" evidence="8">
    <location>
        <begin position="320"/>
        <end position="338"/>
    </location>
</feature>
<keyword evidence="7" id="KW-0472">Membrane</keyword>
<sequence>MDGDSVERSGGYPPRRRGRPRRPAAAPPPPIPSAEWDIGQAPSANGNGRSHGNGRRHGRSPEEEYLDEEPARGRYDRGRRDPRGGRPAPVDREPWSGRSREQTNGYGQRPVDPGLTNGRGAGRVPPDATNGRGIGRTSGAPVSGIPRGAEPGATNGYGQRPVDPGSTNGRGIGRTPGAPVSGIPRGADPGSTNGRGLGRDAINGRGIGRDATDGRGIGRTPGAPVSGIPRGAGRDATNGRGIGRVPDEPVSGIPRGIDPGSTDGRGIGRVPGETTTGRRGRGSADPWSTRSGREPADGWPRSPESTNGYGRARLPLPIDPDEKQSSRQRPGDRTDGRGYRALPADSSSRYRSFSDPEDRDRPPSGRATGRRPAAEQESDETSPRFRRRGKRRKAMPLWQELPLLLIVAFCLAVLIRTFLLQAFFIPSSSMETTLLINDRVLVNKIVYDVREPTRGEVVVFRGPDTWASEERAPQSDGFIARMSRTVGELVGFGQPGEKDFIKRVIGLPGDTVACCDIGGNVTVNSVPLDESAYLPEERNSPRDVPAVAGQCGSRTFAPVTVGPGEIFVMGDHRRVSQDSRCQGPVPIANVIGRAFVIVWPSDRWNGLPVPEQLAKQPKTNAIGELMPIPANAYLPDAFALTGPFVASLHASARSRRRRSLRPRTLLE</sequence>
<dbReference type="InterPro" id="IPR000223">
    <property type="entry name" value="Pept_S26A_signal_pept_1"/>
</dbReference>
<evidence type="ECO:0000256" key="4">
    <source>
        <dbReference type="ARBA" id="ARBA00013208"/>
    </source>
</evidence>
<dbReference type="PRINTS" id="PR00727">
    <property type="entry name" value="LEADERPTASE"/>
</dbReference>
<feature type="domain" description="Peptidase S26" evidence="9">
    <location>
        <begin position="400"/>
        <end position="599"/>
    </location>
</feature>
<dbReference type="Pfam" id="PF10502">
    <property type="entry name" value="Peptidase_S26"/>
    <property type="match status" value="1"/>
</dbReference>
<comment type="similarity">
    <text evidence="3 7">Belongs to the peptidase S26 family.</text>
</comment>
<reference evidence="10" key="1">
    <citation type="submission" date="2021-01" db="EMBL/GenBank/DDBJ databases">
        <title>Whole genome shotgun sequence of Virgisporangium aliadipatigenens NBRC 105644.</title>
        <authorList>
            <person name="Komaki H."/>
            <person name="Tamura T."/>
        </authorList>
    </citation>
    <scope>NUCLEOTIDE SEQUENCE</scope>
    <source>
        <strain evidence="10">NBRC 105644</strain>
    </source>
</reference>
<dbReference type="EMBL" id="BOPF01000008">
    <property type="protein sequence ID" value="GIJ45794.1"/>
    <property type="molecule type" value="Genomic_DNA"/>
</dbReference>
<dbReference type="InterPro" id="IPR019758">
    <property type="entry name" value="Pept_S26A_signal_pept_1_CS"/>
</dbReference>
<comment type="subcellular location">
    <subcellularLocation>
        <location evidence="2">Cell membrane</location>
        <topology evidence="2">Single-pass type II membrane protein</topology>
    </subcellularLocation>
    <subcellularLocation>
        <location evidence="7">Membrane</location>
        <topology evidence="7">Single-pass type II membrane protein</topology>
    </subcellularLocation>
</comment>
<dbReference type="GO" id="GO:0009003">
    <property type="term" value="F:signal peptidase activity"/>
    <property type="evidence" value="ECO:0007669"/>
    <property type="project" value="UniProtKB-EC"/>
</dbReference>
<feature type="compositionally biased region" description="Basic and acidic residues" evidence="8">
    <location>
        <begin position="69"/>
        <end position="101"/>
    </location>
</feature>
<dbReference type="PROSITE" id="PS00761">
    <property type="entry name" value="SPASE_I_3"/>
    <property type="match status" value="1"/>
</dbReference>
<gene>
    <name evidence="10" type="ORF">Val02_26800</name>
</gene>